<dbReference type="Proteomes" id="UP000190626">
    <property type="component" value="Unassembled WGS sequence"/>
</dbReference>
<feature type="transmembrane region" description="Helical" evidence="7">
    <location>
        <begin position="109"/>
        <end position="129"/>
    </location>
</feature>
<evidence type="ECO:0000256" key="5">
    <source>
        <dbReference type="ARBA" id="ARBA00022989"/>
    </source>
</evidence>
<evidence type="ECO:0000313" key="9">
    <source>
        <dbReference type="Proteomes" id="UP000190626"/>
    </source>
</evidence>
<dbReference type="Pfam" id="PF02417">
    <property type="entry name" value="Chromate_transp"/>
    <property type="match status" value="1"/>
</dbReference>
<evidence type="ECO:0000256" key="3">
    <source>
        <dbReference type="ARBA" id="ARBA00022475"/>
    </source>
</evidence>
<comment type="similarity">
    <text evidence="2">Belongs to the chromate ion transporter (CHR) (TC 2.A.51) family.</text>
</comment>
<dbReference type="GO" id="GO:0015109">
    <property type="term" value="F:chromate transmembrane transporter activity"/>
    <property type="evidence" value="ECO:0007669"/>
    <property type="project" value="InterPro"/>
</dbReference>
<dbReference type="AlphaFoldDB" id="A0A1V4HQH3"/>
<dbReference type="InterPro" id="IPR003370">
    <property type="entry name" value="Chromate_transpt"/>
</dbReference>
<protein>
    <submittedName>
        <fullName evidence="8">Chromate transporter</fullName>
    </submittedName>
</protein>
<feature type="transmembrane region" description="Helical" evidence="7">
    <location>
        <begin position="74"/>
        <end position="97"/>
    </location>
</feature>
<evidence type="ECO:0000256" key="6">
    <source>
        <dbReference type="ARBA" id="ARBA00023136"/>
    </source>
</evidence>
<feature type="transmembrane region" description="Helical" evidence="7">
    <location>
        <begin position="162"/>
        <end position="179"/>
    </location>
</feature>
<name>A0A1V4HQH3_9BACL</name>
<dbReference type="GO" id="GO:0005886">
    <property type="term" value="C:plasma membrane"/>
    <property type="evidence" value="ECO:0007669"/>
    <property type="project" value="UniProtKB-SubCell"/>
</dbReference>
<evidence type="ECO:0000313" key="8">
    <source>
        <dbReference type="EMBL" id="OPH60694.1"/>
    </source>
</evidence>
<keyword evidence="4 7" id="KW-0812">Transmembrane</keyword>
<organism evidence="8 9">
    <name type="scientific">Paenibacillus ferrarius</name>
    <dbReference type="NCBI Taxonomy" id="1469647"/>
    <lineage>
        <taxon>Bacteria</taxon>
        <taxon>Bacillati</taxon>
        <taxon>Bacillota</taxon>
        <taxon>Bacilli</taxon>
        <taxon>Bacillales</taxon>
        <taxon>Paenibacillaceae</taxon>
        <taxon>Paenibacillus</taxon>
    </lineage>
</organism>
<dbReference type="OrthoDB" id="9027281at2"/>
<comment type="caution">
    <text evidence="8">The sequence shown here is derived from an EMBL/GenBank/DDBJ whole genome shotgun (WGS) entry which is preliminary data.</text>
</comment>
<feature type="transmembrane region" description="Helical" evidence="7">
    <location>
        <begin position="141"/>
        <end position="157"/>
    </location>
</feature>
<evidence type="ECO:0000256" key="1">
    <source>
        <dbReference type="ARBA" id="ARBA00004651"/>
    </source>
</evidence>
<accession>A0A1V4HQH3</accession>
<dbReference type="PANTHER" id="PTHR43663">
    <property type="entry name" value="CHROMATE TRANSPORT PROTEIN-RELATED"/>
    <property type="match status" value="1"/>
</dbReference>
<dbReference type="STRING" id="1469647.BC351_15935"/>
<comment type="subcellular location">
    <subcellularLocation>
        <location evidence="1">Cell membrane</location>
        <topology evidence="1">Multi-pass membrane protein</topology>
    </subcellularLocation>
</comment>
<evidence type="ECO:0000256" key="4">
    <source>
        <dbReference type="ARBA" id="ARBA00022692"/>
    </source>
</evidence>
<evidence type="ECO:0000256" key="7">
    <source>
        <dbReference type="SAM" id="Phobius"/>
    </source>
</evidence>
<evidence type="ECO:0000256" key="2">
    <source>
        <dbReference type="ARBA" id="ARBA00005262"/>
    </source>
</evidence>
<dbReference type="PANTHER" id="PTHR43663:SF1">
    <property type="entry name" value="CHROMATE TRANSPORTER"/>
    <property type="match status" value="1"/>
</dbReference>
<proteinExistence type="inferred from homology"/>
<keyword evidence="6 7" id="KW-0472">Membrane</keyword>
<reference evidence="9" key="1">
    <citation type="submission" date="2016-07" db="EMBL/GenBank/DDBJ databases">
        <authorList>
            <person name="Florea S."/>
            <person name="Webb J.S."/>
            <person name="Jaromczyk J."/>
            <person name="Schardl C.L."/>
        </authorList>
    </citation>
    <scope>NUCLEOTIDE SEQUENCE [LARGE SCALE GENOMIC DNA]</scope>
    <source>
        <strain evidence="9">CY1</strain>
    </source>
</reference>
<dbReference type="InterPro" id="IPR052518">
    <property type="entry name" value="CHR_Transporter"/>
</dbReference>
<keyword evidence="3" id="KW-1003">Cell membrane</keyword>
<keyword evidence="9" id="KW-1185">Reference proteome</keyword>
<dbReference type="RefSeq" id="WP_079409444.1">
    <property type="nucleotide sequence ID" value="NZ_MBTG01000003.1"/>
</dbReference>
<sequence>MLFSLFFTFFKIGLISFGGGYAMMPVIQREVVKHDWLTADAFNQVITLAGTGPGPIATNSATLVGLQTAGVPGAIAATFGMVLPSLLLIILLAAFLYKWHSNKWFKSSFYGLKPVVTGLIIFAAIHFGLGGLGVDKFQVSWDRIASVLITVGAFFAIIKYKLHPFFVIVSAGIMGIVFFQ</sequence>
<dbReference type="EMBL" id="MBTG01000003">
    <property type="protein sequence ID" value="OPH60694.1"/>
    <property type="molecule type" value="Genomic_DNA"/>
</dbReference>
<gene>
    <name evidence="8" type="ORF">BC351_15935</name>
</gene>
<keyword evidence="5 7" id="KW-1133">Transmembrane helix</keyword>